<dbReference type="Gene3D" id="2.60.120.560">
    <property type="entry name" value="Exo-inulinase, domain 1"/>
    <property type="match status" value="2"/>
</dbReference>
<gene>
    <name evidence="2" type="ordered locus">RB3944</name>
</gene>
<protein>
    <recommendedName>
        <fullName evidence="1">3-keto-alpha-glucoside-1,2-lyase/3-keto-2-hydroxy-glucal hydratase domain-containing protein</fullName>
    </recommendedName>
</protein>
<dbReference type="STRING" id="243090.RB3944"/>
<dbReference type="AlphaFoldDB" id="Q7UTD6"/>
<dbReference type="eggNOG" id="COG1413">
    <property type="taxonomic scope" value="Bacteria"/>
</dbReference>
<evidence type="ECO:0000259" key="1">
    <source>
        <dbReference type="Pfam" id="PF06439"/>
    </source>
</evidence>
<proteinExistence type="predicted"/>
<evidence type="ECO:0000313" key="2">
    <source>
        <dbReference type="EMBL" id="CAD73501.1"/>
    </source>
</evidence>
<keyword evidence="3" id="KW-1185">Reference proteome</keyword>
<evidence type="ECO:0000313" key="3">
    <source>
        <dbReference type="Proteomes" id="UP000001025"/>
    </source>
</evidence>
<dbReference type="Proteomes" id="UP000001025">
    <property type="component" value="Chromosome"/>
</dbReference>
<reference evidence="2 3" key="1">
    <citation type="journal article" date="2003" name="Proc. Natl. Acad. Sci. U.S.A.">
        <title>Complete genome sequence of the marine planctomycete Pirellula sp. strain 1.</title>
        <authorList>
            <person name="Gloeckner F.O."/>
            <person name="Kube M."/>
            <person name="Bauer M."/>
            <person name="Teeling H."/>
            <person name="Lombardot T."/>
            <person name="Ludwig W."/>
            <person name="Gade D."/>
            <person name="Beck A."/>
            <person name="Borzym K."/>
            <person name="Heitmann K."/>
            <person name="Rabus R."/>
            <person name="Schlesner H."/>
            <person name="Amann R."/>
            <person name="Reinhardt R."/>
        </authorList>
    </citation>
    <scope>NUCLEOTIDE SEQUENCE [LARGE SCALE GENOMIC DNA]</scope>
    <source>
        <strain evidence="3">DSM 10527 / NCIMB 13988 / SH1</strain>
    </source>
</reference>
<feature type="domain" description="3-keto-alpha-glucoside-1,2-lyase/3-keto-2-hydroxy-glucal hydratase" evidence="1">
    <location>
        <begin position="326"/>
        <end position="510"/>
    </location>
</feature>
<dbReference type="PATRIC" id="fig|243090.15.peg.1840"/>
<dbReference type="KEGG" id="rba:RB3944"/>
<dbReference type="EMBL" id="BX294139">
    <property type="protein sequence ID" value="CAD73501.1"/>
    <property type="molecule type" value="Genomic_DNA"/>
</dbReference>
<name>Q7UTD6_RHOBA</name>
<organism evidence="2 3">
    <name type="scientific">Rhodopirellula baltica (strain DSM 10527 / NCIMB 13988 / SH1)</name>
    <dbReference type="NCBI Taxonomy" id="243090"/>
    <lineage>
        <taxon>Bacteria</taxon>
        <taxon>Pseudomonadati</taxon>
        <taxon>Planctomycetota</taxon>
        <taxon>Planctomycetia</taxon>
        <taxon>Pirellulales</taxon>
        <taxon>Pirellulaceae</taxon>
        <taxon>Rhodopirellula</taxon>
    </lineage>
</organism>
<dbReference type="OrthoDB" id="257393at2"/>
<dbReference type="InterPro" id="IPR010496">
    <property type="entry name" value="AL/BT2_dom"/>
</dbReference>
<accession>Q7UTD6</accession>
<dbReference type="EnsemblBacteria" id="CAD73501">
    <property type="protein sequence ID" value="CAD73501"/>
    <property type="gene ID" value="RB3944"/>
</dbReference>
<dbReference type="InParanoid" id="Q7UTD6"/>
<dbReference type="Pfam" id="PF06439">
    <property type="entry name" value="3keto-disac_hyd"/>
    <property type="match status" value="2"/>
</dbReference>
<dbReference type="GO" id="GO:0016787">
    <property type="term" value="F:hydrolase activity"/>
    <property type="evidence" value="ECO:0007669"/>
    <property type="project" value="InterPro"/>
</dbReference>
<dbReference type="HOGENOM" id="CLU_050017_0_0_0"/>
<sequence>MPWSPRFMFSPMIGESQTKRPPSQRAIFNARRNNPFRRVSPTLRVNQCRNVTPTPRAFDRFTSLWFPLQRCNMNLHLNQRLPLCVALCLAAFTTSHAQDATDTQSGWATLFNGKDLSGWHGQPHFDPYKLAEMSDEERASKIEEWTADAKSHWSVENGELVNDGHGAYLTTDEGYSDYELKLEYRTVAKADSGIYLKGTPQVQIWDTTDEGKFNLGANLGSGALWNNSPGAAGKDPLVLADKPFGEWNTVHVIQVGSRTSVWLNGKQTVDHAIMENYWRRGEPLPASGPIQLQTHGGEIRWRNIQVRQLDTDEANDILASKHNDNFTSVFDGKTLEGWIGAVADYEVTEDGSIQCQKGRGGNLLTEKEYGDFSVRLRFRLPERGNNGLAIRAPKEGNPAYAAMTELQVLDNDHPAYAKLDERQYHGSAYGMAAAKRGYLRPVGEWNFQQVTVIGPTIRVELNGNVILDTDVSKIDDYMAGSAHPGKTRTSGHFGFAGHNDPVEFKDISIREEN</sequence>
<feature type="domain" description="3-keto-alpha-glucoside-1,2-lyase/3-keto-2-hydroxy-glucal hydratase" evidence="1">
    <location>
        <begin position="106"/>
        <end position="307"/>
    </location>
</feature>